<proteinExistence type="predicted"/>
<dbReference type="Gene3D" id="1.10.357.10">
    <property type="entry name" value="Tetracycline Repressor, domain 2"/>
    <property type="match status" value="1"/>
</dbReference>
<keyword evidence="4" id="KW-0812">Transmembrane</keyword>
<gene>
    <name evidence="6" type="ORF">H9747_00230</name>
</gene>
<dbReference type="PANTHER" id="PTHR43479:SF7">
    <property type="entry name" value="TETR-FAMILY TRANSCRIPTIONAL REGULATOR"/>
    <property type="match status" value="1"/>
</dbReference>
<dbReference type="PANTHER" id="PTHR43479">
    <property type="entry name" value="ACREF/ENVCD OPERON REPRESSOR-RELATED"/>
    <property type="match status" value="1"/>
</dbReference>
<dbReference type="EMBL" id="DXIQ01000003">
    <property type="protein sequence ID" value="HIV37421.1"/>
    <property type="molecule type" value="Genomic_DNA"/>
</dbReference>
<accession>A0A9D1PAJ3</accession>
<organism evidence="6 7">
    <name type="scientific">Candidatus Blautia stercorigallinarum</name>
    <dbReference type="NCBI Taxonomy" id="2838501"/>
    <lineage>
        <taxon>Bacteria</taxon>
        <taxon>Bacillati</taxon>
        <taxon>Bacillota</taxon>
        <taxon>Clostridia</taxon>
        <taxon>Lachnospirales</taxon>
        <taxon>Lachnospiraceae</taxon>
        <taxon>Blautia</taxon>
    </lineage>
</organism>
<evidence type="ECO:0000256" key="4">
    <source>
        <dbReference type="SAM" id="Phobius"/>
    </source>
</evidence>
<dbReference type="GO" id="GO:0003677">
    <property type="term" value="F:DNA binding"/>
    <property type="evidence" value="ECO:0007669"/>
    <property type="project" value="UniProtKB-UniRule"/>
</dbReference>
<name>A0A9D1PAJ3_9FIRM</name>
<keyword evidence="1 2" id="KW-0238">DNA-binding</keyword>
<dbReference type="InterPro" id="IPR001647">
    <property type="entry name" value="HTH_TetR"/>
</dbReference>
<evidence type="ECO:0000256" key="3">
    <source>
        <dbReference type="SAM" id="Coils"/>
    </source>
</evidence>
<evidence type="ECO:0000313" key="7">
    <source>
        <dbReference type="Proteomes" id="UP000886814"/>
    </source>
</evidence>
<dbReference type="SUPFAM" id="SSF46689">
    <property type="entry name" value="Homeodomain-like"/>
    <property type="match status" value="1"/>
</dbReference>
<dbReference type="PROSITE" id="PS50977">
    <property type="entry name" value="HTH_TETR_2"/>
    <property type="match status" value="1"/>
</dbReference>
<feature type="domain" description="HTH tetR-type" evidence="5">
    <location>
        <begin position="10"/>
        <end position="70"/>
    </location>
</feature>
<evidence type="ECO:0000259" key="5">
    <source>
        <dbReference type="PROSITE" id="PS50977"/>
    </source>
</evidence>
<feature type="transmembrane region" description="Helical" evidence="4">
    <location>
        <begin position="145"/>
        <end position="162"/>
    </location>
</feature>
<dbReference type="InterPro" id="IPR009057">
    <property type="entry name" value="Homeodomain-like_sf"/>
</dbReference>
<keyword evidence="4" id="KW-0472">Membrane</keyword>
<feature type="coiled-coil region" evidence="3">
    <location>
        <begin position="20"/>
        <end position="76"/>
    </location>
</feature>
<keyword evidence="3" id="KW-0175">Coiled coil</keyword>
<protein>
    <submittedName>
        <fullName evidence="6">TetR family transcriptional regulator C-terminal domain-containing protein</fullName>
    </submittedName>
</protein>
<dbReference type="InterPro" id="IPR039532">
    <property type="entry name" value="TetR_C_Firmicutes"/>
</dbReference>
<feature type="DNA-binding region" description="H-T-H motif" evidence="2">
    <location>
        <begin position="33"/>
        <end position="52"/>
    </location>
</feature>
<reference evidence="6" key="2">
    <citation type="submission" date="2021-04" db="EMBL/GenBank/DDBJ databases">
        <authorList>
            <person name="Gilroy R."/>
        </authorList>
    </citation>
    <scope>NUCLEOTIDE SEQUENCE</scope>
    <source>
        <strain evidence="6">CHK195-9823</strain>
    </source>
</reference>
<dbReference type="InterPro" id="IPR050624">
    <property type="entry name" value="HTH-type_Tx_Regulator"/>
</dbReference>
<keyword evidence="4" id="KW-1133">Transmembrane helix</keyword>
<evidence type="ECO:0000313" key="6">
    <source>
        <dbReference type="EMBL" id="HIV37421.1"/>
    </source>
</evidence>
<dbReference type="Proteomes" id="UP000886814">
    <property type="component" value="Unassembled WGS sequence"/>
</dbReference>
<reference evidence="6" key="1">
    <citation type="journal article" date="2021" name="PeerJ">
        <title>Extensive microbial diversity within the chicken gut microbiome revealed by metagenomics and culture.</title>
        <authorList>
            <person name="Gilroy R."/>
            <person name="Ravi A."/>
            <person name="Getino M."/>
            <person name="Pursley I."/>
            <person name="Horton D.L."/>
            <person name="Alikhan N.F."/>
            <person name="Baker D."/>
            <person name="Gharbi K."/>
            <person name="Hall N."/>
            <person name="Watson M."/>
            <person name="Adriaenssens E.M."/>
            <person name="Foster-Nyarko E."/>
            <person name="Jarju S."/>
            <person name="Secka A."/>
            <person name="Antonio M."/>
            <person name="Oren A."/>
            <person name="Chaudhuri R.R."/>
            <person name="La Ragione R."/>
            <person name="Hildebrand F."/>
            <person name="Pallen M.J."/>
        </authorList>
    </citation>
    <scope>NUCLEOTIDE SEQUENCE</scope>
    <source>
        <strain evidence="6">CHK195-9823</strain>
    </source>
</reference>
<evidence type="ECO:0000256" key="1">
    <source>
        <dbReference type="ARBA" id="ARBA00023125"/>
    </source>
</evidence>
<evidence type="ECO:0000256" key="2">
    <source>
        <dbReference type="PROSITE-ProRule" id="PRU00335"/>
    </source>
</evidence>
<sequence>MTKKTDRRIRKTKAQLRQGLAELLQEKSLKEITVKELTDKVDINRSTFYLHYSDIYDMMEKIENELIEEIEELVRTRPVNPFNESSFPFIEEIFTILAENRQICAALLGPNGDIAFLQRIENILSRHSLKVLEETLPEKKQDLQYLYSFFAFGCVGMIKMWLTGRYGESPQYMARLTFHLIMNALHKS</sequence>
<dbReference type="Pfam" id="PF14278">
    <property type="entry name" value="TetR_C_8"/>
    <property type="match status" value="1"/>
</dbReference>
<comment type="caution">
    <text evidence="6">The sequence shown here is derived from an EMBL/GenBank/DDBJ whole genome shotgun (WGS) entry which is preliminary data.</text>
</comment>
<dbReference type="AlphaFoldDB" id="A0A9D1PAJ3"/>